<feature type="transmembrane region" description="Helical" evidence="8">
    <location>
        <begin position="110"/>
        <end position="128"/>
    </location>
</feature>
<dbReference type="InterPro" id="IPR002781">
    <property type="entry name" value="TM_pro_TauE-like"/>
</dbReference>
<dbReference type="Proteomes" id="UP000003688">
    <property type="component" value="Unassembled WGS sequence"/>
</dbReference>
<evidence type="ECO:0000256" key="3">
    <source>
        <dbReference type="ARBA" id="ARBA00022448"/>
    </source>
</evidence>
<dbReference type="Pfam" id="PF01925">
    <property type="entry name" value="TauE"/>
    <property type="match status" value="1"/>
</dbReference>
<keyword evidence="4 8" id="KW-1003">Cell membrane</keyword>
<evidence type="ECO:0000256" key="2">
    <source>
        <dbReference type="ARBA" id="ARBA00009142"/>
    </source>
</evidence>
<dbReference type="EMBL" id="ABOX02000052">
    <property type="protein sequence ID" value="EEF58017.1"/>
    <property type="molecule type" value="Genomic_DNA"/>
</dbReference>
<feature type="transmembrane region" description="Helical" evidence="8">
    <location>
        <begin position="86"/>
        <end position="103"/>
    </location>
</feature>
<keyword evidence="3" id="KW-0813">Transport</keyword>
<feature type="transmembrane region" description="Helical" evidence="8">
    <location>
        <begin position="239"/>
        <end position="257"/>
    </location>
</feature>
<dbReference type="InterPro" id="IPR052017">
    <property type="entry name" value="TSUP"/>
</dbReference>
<evidence type="ECO:0000256" key="6">
    <source>
        <dbReference type="ARBA" id="ARBA00022989"/>
    </source>
</evidence>
<feature type="transmembrane region" description="Helical" evidence="8">
    <location>
        <begin position="193"/>
        <end position="213"/>
    </location>
</feature>
<comment type="similarity">
    <text evidence="2 8">Belongs to the 4-toluene sulfonate uptake permease (TSUP) (TC 2.A.102) family.</text>
</comment>
<dbReference type="RefSeq" id="WP_007417985.1">
    <property type="nucleotide sequence ID" value="NZ_ABOX02000052.1"/>
</dbReference>
<reference evidence="9 10" key="1">
    <citation type="journal article" date="2011" name="J. Bacteriol.">
        <title>Genome sequence of 'Pedosphaera parvula' Ellin514, an aerobic Verrucomicrobial isolate from pasture soil.</title>
        <authorList>
            <person name="Kant R."/>
            <person name="van Passel M.W."/>
            <person name="Sangwan P."/>
            <person name="Palva A."/>
            <person name="Lucas S."/>
            <person name="Copeland A."/>
            <person name="Lapidus A."/>
            <person name="Glavina Del Rio T."/>
            <person name="Dalin E."/>
            <person name="Tice H."/>
            <person name="Bruce D."/>
            <person name="Goodwin L."/>
            <person name="Pitluck S."/>
            <person name="Chertkov O."/>
            <person name="Larimer F.W."/>
            <person name="Land M.L."/>
            <person name="Hauser L."/>
            <person name="Brettin T.S."/>
            <person name="Detter J.C."/>
            <person name="Han S."/>
            <person name="de Vos W.M."/>
            <person name="Janssen P.H."/>
            <person name="Smidt H."/>
        </authorList>
    </citation>
    <scope>NUCLEOTIDE SEQUENCE [LARGE SCALE GENOMIC DNA]</scope>
    <source>
        <strain evidence="9 10">Ellin514</strain>
    </source>
</reference>
<feature type="transmembrane region" description="Helical" evidence="8">
    <location>
        <begin position="12"/>
        <end position="45"/>
    </location>
</feature>
<evidence type="ECO:0000256" key="5">
    <source>
        <dbReference type="ARBA" id="ARBA00022692"/>
    </source>
</evidence>
<keyword evidence="5 8" id="KW-0812">Transmembrane</keyword>
<dbReference type="PANTHER" id="PTHR30269">
    <property type="entry name" value="TRANSMEMBRANE PROTEIN YFCA"/>
    <property type="match status" value="1"/>
</dbReference>
<organism evidence="9 10">
    <name type="scientific">Pedosphaera parvula (strain Ellin514)</name>
    <dbReference type="NCBI Taxonomy" id="320771"/>
    <lineage>
        <taxon>Bacteria</taxon>
        <taxon>Pseudomonadati</taxon>
        <taxon>Verrucomicrobiota</taxon>
        <taxon>Pedosphaerae</taxon>
        <taxon>Pedosphaerales</taxon>
        <taxon>Pedosphaeraceae</taxon>
        <taxon>Pedosphaera</taxon>
    </lineage>
</organism>
<proteinExistence type="inferred from homology"/>
<evidence type="ECO:0000256" key="7">
    <source>
        <dbReference type="ARBA" id="ARBA00023136"/>
    </source>
</evidence>
<gene>
    <name evidence="9" type="ORF">Cflav_PD0982</name>
</gene>
<keyword evidence="6 8" id="KW-1133">Transmembrane helix</keyword>
<name>B9XQ99_PEDPL</name>
<evidence type="ECO:0000313" key="9">
    <source>
        <dbReference type="EMBL" id="EEF58017.1"/>
    </source>
</evidence>
<protein>
    <recommendedName>
        <fullName evidence="8">Probable membrane transporter protein</fullName>
    </recommendedName>
</protein>
<comment type="subcellular location">
    <subcellularLocation>
        <location evidence="1 8">Cell membrane</location>
        <topology evidence="1 8">Multi-pass membrane protein</topology>
    </subcellularLocation>
</comment>
<dbReference type="PANTHER" id="PTHR30269:SF25">
    <property type="entry name" value="MEMBRANE TRANSPORTER PROTEIN-RELATED"/>
    <property type="match status" value="1"/>
</dbReference>
<evidence type="ECO:0000256" key="1">
    <source>
        <dbReference type="ARBA" id="ARBA00004651"/>
    </source>
</evidence>
<dbReference type="GO" id="GO:0005886">
    <property type="term" value="C:plasma membrane"/>
    <property type="evidence" value="ECO:0007669"/>
    <property type="project" value="UniProtKB-SubCell"/>
</dbReference>
<evidence type="ECO:0000256" key="4">
    <source>
        <dbReference type="ARBA" id="ARBA00022475"/>
    </source>
</evidence>
<dbReference type="AlphaFoldDB" id="B9XQ99"/>
<feature type="transmembrane region" description="Helical" evidence="8">
    <location>
        <begin position="148"/>
        <end position="181"/>
    </location>
</feature>
<dbReference type="STRING" id="320771.Cflav_PD0982"/>
<evidence type="ECO:0000256" key="8">
    <source>
        <dbReference type="RuleBase" id="RU363041"/>
    </source>
</evidence>
<keyword evidence="7 8" id="KW-0472">Membrane</keyword>
<accession>B9XQ99</accession>
<comment type="caution">
    <text evidence="9">The sequence shown here is derived from an EMBL/GenBank/DDBJ whole genome shotgun (WGS) entry which is preliminary data.</text>
</comment>
<sequence>MGIMFEMSTQSFPLWTFPILFATGLIAGFVDSIAGGGGLITLPVWLSVGMPPQYALGTNKLQATFGSGSAAWHYTRAGIVSLRECSLGVFFTLIGAAAGTVLVQKLDPSFLKRFIPVLLLGIVAYIIFKPRIGDKDVHPRISNKPFYIIFGLVLGFYDGFFGPGAGSLWTMALMLGLGFNLTKATAYTKVMNLASNACSLIFFASAGHIYYLAGLSMGLGQLLGARVGSHMVVRKGTGFIRPIFISMVLAITIKLLYDSFHNFSSSKP</sequence>
<keyword evidence="10" id="KW-1185">Reference proteome</keyword>
<evidence type="ECO:0000313" key="10">
    <source>
        <dbReference type="Proteomes" id="UP000003688"/>
    </source>
</evidence>